<sequence>MIQTLTNMQQQTLYSWRELSDSEPGEGDDEKEGHATTRKDRGIPHGPRVHQGRGILTEFLDNINMTRVTQKMIIEGQKCNTQKRYMQTIGVFDDWMKEKNYTIVDIINKKIPFTIIEFVTQLTRTKKTKLSSVIHHAPILNTMLSLIFGTVQVSATAQRLTTYAISNLQINNPRYGSTWDINQLYEYWRERPESNLLSNEELQVKLASPLISLCFVILEEIANIDL</sequence>
<feature type="compositionally biased region" description="Polar residues" evidence="1">
    <location>
        <begin position="1"/>
        <end position="14"/>
    </location>
</feature>
<comment type="caution">
    <text evidence="2">The sequence shown here is derived from an EMBL/GenBank/DDBJ whole genome shotgun (WGS) entry which is preliminary data.</text>
</comment>
<evidence type="ECO:0000256" key="1">
    <source>
        <dbReference type="SAM" id="MobiDB-lite"/>
    </source>
</evidence>
<feature type="compositionally biased region" description="Basic and acidic residues" evidence="1">
    <location>
        <begin position="31"/>
        <end position="43"/>
    </location>
</feature>
<protein>
    <recommendedName>
        <fullName evidence="4">Integrase SAM-like N-terminal domain-containing protein</fullName>
    </recommendedName>
</protein>
<proteinExistence type="predicted"/>
<accession>A0A5J4QT88</accession>
<evidence type="ECO:0000313" key="3">
    <source>
        <dbReference type="Proteomes" id="UP000324800"/>
    </source>
</evidence>
<evidence type="ECO:0008006" key="4">
    <source>
        <dbReference type="Google" id="ProtNLM"/>
    </source>
</evidence>
<evidence type="ECO:0000313" key="2">
    <source>
        <dbReference type="EMBL" id="KAA6323833.1"/>
    </source>
</evidence>
<feature type="region of interest" description="Disordered" evidence="1">
    <location>
        <begin position="1"/>
        <end position="48"/>
    </location>
</feature>
<name>A0A5J4QT88_9EUKA</name>
<dbReference type="EMBL" id="SNRW01044535">
    <property type="protein sequence ID" value="KAA6323833.1"/>
    <property type="molecule type" value="Genomic_DNA"/>
</dbReference>
<feature type="compositionally biased region" description="Acidic residues" evidence="1">
    <location>
        <begin position="21"/>
        <end position="30"/>
    </location>
</feature>
<organism evidence="2 3">
    <name type="scientific">Streblomastix strix</name>
    <dbReference type="NCBI Taxonomy" id="222440"/>
    <lineage>
        <taxon>Eukaryota</taxon>
        <taxon>Metamonada</taxon>
        <taxon>Preaxostyla</taxon>
        <taxon>Oxymonadida</taxon>
        <taxon>Streblomastigidae</taxon>
        <taxon>Streblomastix</taxon>
    </lineage>
</organism>
<gene>
    <name evidence="2" type="ORF">EZS28_054266</name>
</gene>
<feature type="non-terminal residue" evidence="2">
    <location>
        <position position="226"/>
    </location>
</feature>
<reference evidence="2 3" key="1">
    <citation type="submission" date="2019-03" db="EMBL/GenBank/DDBJ databases">
        <title>Single cell metagenomics reveals metabolic interactions within the superorganism composed of flagellate Streblomastix strix and complex community of Bacteroidetes bacteria on its surface.</title>
        <authorList>
            <person name="Treitli S.C."/>
            <person name="Kolisko M."/>
            <person name="Husnik F."/>
            <person name="Keeling P."/>
            <person name="Hampl V."/>
        </authorList>
    </citation>
    <scope>NUCLEOTIDE SEQUENCE [LARGE SCALE GENOMIC DNA]</scope>
    <source>
        <strain evidence="2">ST1C</strain>
    </source>
</reference>
<dbReference type="AlphaFoldDB" id="A0A5J4QT88"/>
<dbReference type="Proteomes" id="UP000324800">
    <property type="component" value="Unassembled WGS sequence"/>
</dbReference>